<dbReference type="PANTHER" id="PTHR35807">
    <property type="entry name" value="TRANSCRIPTIONAL REGULATOR REDD-RELATED"/>
    <property type="match status" value="1"/>
</dbReference>
<dbReference type="Proteomes" id="UP001597349">
    <property type="component" value="Unassembled WGS sequence"/>
</dbReference>
<organism evidence="6 7">
    <name type="scientific">Mesorhizobium calcicola</name>
    <dbReference type="NCBI Taxonomy" id="1300310"/>
    <lineage>
        <taxon>Bacteria</taxon>
        <taxon>Pseudomonadati</taxon>
        <taxon>Pseudomonadota</taxon>
        <taxon>Alphaproteobacteria</taxon>
        <taxon>Hyphomicrobiales</taxon>
        <taxon>Phyllobacteriaceae</taxon>
        <taxon>Mesorhizobium</taxon>
    </lineage>
</organism>
<dbReference type="PANTHER" id="PTHR35807:SF1">
    <property type="entry name" value="TRANSCRIPTIONAL REGULATOR REDD"/>
    <property type="match status" value="1"/>
</dbReference>
<dbReference type="EMBL" id="JBHUGY010000080">
    <property type="protein sequence ID" value="MFD2058892.1"/>
    <property type="molecule type" value="Genomic_DNA"/>
</dbReference>
<gene>
    <name evidence="6" type="ORF">ACFSQT_39195</name>
</gene>
<comment type="caution">
    <text evidence="6">The sequence shown here is derived from an EMBL/GenBank/DDBJ whole genome shotgun (WGS) entry which is preliminary data.</text>
</comment>
<accession>A0ABW4WTR0</accession>
<evidence type="ECO:0000256" key="1">
    <source>
        <dbReference type="ARBA" id="ARBA00023015"/>
    </source>
</evidence>
<keyword evidence="2" id="KW-0804">Transcription</keyword>
<dbReference type="InterPro" id="IPR051677">
    <property type="entry name" value="AfsR-DnrI-RedD_regulator"/>
</dbReference>
<dbReference type="InterPro" id="IPR016032">
    <property type="entry name" value="Sig_transdc_resp-reg_C-effctor"/>
</dbReference>
<keyword evidence="1" id="KW-0805">Transcription regulation</keyword>
<feature type="domain" description="Bacterial transcriptional activator" evidence="5">
    <location>
        <begin position="100"/>
        <end position="239"/>
    </location>
</feature>
<dbReference type="SUPFAM" id="SSF55073">
    <property type="entry name" value="Nucleotide cyclase"/>
    <property type="match status" value="1"/>
</dbReference>
<dbReference type="InterPro" id="IPR011990">
    <property type="entry name" value="TPR-like_helical_dom_sf"/>
</dbReference>
<dbReference type="InterPro" id="IPR029787">
    <property type="entry name" value="Nucleotide_cyclase"/>
</dbReference>
<dbReference type="Gene3D" id="3.30.70.1230">
    <property type="entry name" value="Nucleotide cyclase"/>
    <property type="match status" value="1"/>
</dbReference>
<reference evidence="7" key="1">
    <citation type="journal article" date="2019" name="Int. J. Syst. Evol. Microbiol.">
        <title>The Global Catalogue of Microorganisms (GCM) 10K type strain sequencing project: providing services to taxonomists for standard genome sequencing and annotation.</title>
        <authorList>
            <consortium name="The Broad Institute Genomics Platform"/>
            <consortium name="The Broad Institute Genome Sequencing Center for Infectious Disease"/>
            <person name="Wu L."/>
            <person name="Ma J."/>
        </authorList>
    </citation>
    <scope>NUCLEOTIDE SEQUENCE [LARGE SCALE GENOMIC DNA]</scope>
    <source>
        <strain evidence="7">CGMCC 1.16226</strain>
    </source>
</reference>
<dbReference type="InterPro" id="IPR036388">
    <property type="entry name" value="WH-like_DNA-bd_sf"/>
</dbReference>
<dbReference type="PROSITE" id="PS50005">
    <property type="entry name" value="TPR"/>
    <property type="match status" value="1"/>
</dbReference>
<keyword evidence="3" id="KW-0802">TPR repeat</keyword>
<dbReference type="SUPFAM" id="SSF53474">
    <property type="entry name" value="alpha/beta-Hydrolases"/>
    <property type="match status" value="1"/>
</dbReference>
<dbReference type="Pfam" id="PF00561">
    <property type="entry name" value="Abhydrolase_1"/>
    <property type="match status" value="1"/>
</dbReference>
<evidence type="ECO:0000256" key="4">
    <source>
        <dbReference type="SAM" id="MobiDB-lite"/>
    </source>
</evidence>
<dbReference type="Gene3D" id="1.25.40.10">
    <property type="entry name" value="Tetratricopeptide repeat domain"/>
    <property type="match status" value="1"/>
</dbReference>
<sequence>MTHSHLCLLGGFDFASDVATVPLLSRKARAMMAYLALQSGHSQSREKLASLLWGCNSESQARTNLRQALSAVRKATHASGGGRFLTGGDTISLNLDDLDFDVARFEALAAGSAPEQLEQALTVYRGDLLEGFGLNEEPFEDWLRLERERLRAIVIAVLEKLVAHHSTTSDLASCVRAATRLLALEPLREDIHRALMRAYVAQGRVNLALKQYERCRDALQRQLDLRPEAETRKLYDDLRARRMTSDAAFPIPRGSTSPQTRSQADERPDFSGQSVRPPTHYVKSAGINIAYQVTGDGPIDMIYVPGWVSNLDLAWAGPRLSHVLQRLGSFCRLIRMDKRGTGLSDRNVGLPTLEERMEDVRAVLDAVGSKRTVLFASSEGGPMCMLFAATYPERTAALVLNGAYARGRWSNDYPWARTAEQVEEDLTVVEREWGEPADMSNAAPSLMNDTVEREWFAANLRNSASPADAIALWRWGTEIDVRNILPAIHVPALIMQTTGDRWARREEGRYLATHIEGARYIEFAGRDHVIWGENSDRIVDEIQAFVTAGLPAAPVERLLVSVLSLEIDSAPPPVDLIERHTKEIRGELLAAEGRQIRRSASGVLAVFQRPTRAIQCAIAIRHRLRQSGLEVRAAVHTGECEERGDDFSGIAIELSSRLLDHAGPGVIIVSRTVRDLMVGSGLAFKEHGEMEASGLPGSLQLFSVGGPAD</sequence>
<proteinExistence type="predicted"/>
<dbReference type="SMART" id="SM01043">
    <property type="entry name" value="BTAD"/>
    <property type="match status" value="1"/>
</dbReference>
<evidence type="ECO:0000256" key="3">
    <source>
        <dbReference type="PROSITE-ProRule" id="PRU00339"/>
    </source>
</evidence>
<dbReference type="SUPFAM" id="SSF48452">
    <property type="entry name" value="TPR-like"/>
    <property type="match status" value="1"/>
</dbReference>
<dbReference type="InterPro" id="IPR005158">
    <property type="entry name" value="BTAD"/>
</dbReference>
<dbReference type="InterPro" id="IPR019734">
    <property type="entry name" value="TPR_rpt"/>
</dbReference>
<dbReference type="Gene3D" id="1.10.10.10">
    <property type="entry name" value="Winged helix-like DNA-binding domain superfamily/Winged helix DNA-binding domain"/>
    <property type="match status" value="1"/>
</dbReference>
<dbReference type="InterPro" id="IPR000073">
    <property type="entry name" value="AB_hydrolase_1"/>
</dbReference>
<dbReference type="InterPro" id="IPR029058">
    <property type="entry name" value="AB_hydrolase_fold"/>
</dbReference>
<keyword evidence="7" id="KW-1185">Reference proteome</keyword>
<dbReference type="Gene3D" id="3.40.50.1820">
    <property type="entry name" value="alpha/beta hydrolase"/>
    <property type="match status" value="1"/>
</dbReference>
<dbReference type="Pfam" id="PF03704">
    <property type="entry name" value="BTAD"/>
    <property type="match status" value="1"/>
</dbReference>
<evidence type="ECO:0000256" key="2">
    <source>
        <dbReference type="ARBA" id="ARBA00023163"/>
    </source>
</evidence>
<evidence type="ECO:0000313" key="6">
    <source>
        <dbReference type="EMBL" id="MFD2058892.1"/>
    </source>
</evidence>
<dbReference type="SUPFAM" id="SSF46894">
    <property type="entry name" value="C-terminal effector domain of the bipartite response regulators"/>
    <property type="match status" value="1"/>
</dbReference>
<protein>
    <submittedName>
        <fullName evidence="6">Alpha/beta fold hydrolase</fullName>
    </submittedName>
</protein>
<evidence type="ECO:0000313" key="7">
    <source>
        <dbReference type="Proteomes" id="UP001597349"/>
    </source>
</evidence>
<keyword evidence="6" id="KW-0378">Hydrolase</keyword>
<evidence type="ECO:0000259" key="5">
    <source>
        <dbReference type="SMART" id="SM01043"/>
    </source>
</evidence>
<dbReference type="GO" id="GO:0016787">
    <property type="term" value="F:hydrolase activity"/>
    <property type="evidence" value="ECO:0007669"/>
    <property type="project" value="UniProtKB-KW"/>
</dbReference>
<dbReference type="RefSeq" id="WP_379027351.1">
    <property type="nucleotide sequence ID" value="NZ_JBHUGY010000080.1"/>
</dbReference>
<feature type="region of interest" description="Disordered" evidence="4">
    <location>
        <begin position="246"/>
        <end position="278"/>
    </location>
</feature>
<feature type="repeat" description="TPR" evidence="3">
    <location>
        <begin position="196"/>
        <end position="229"/>
    </location>
</feature>
<name>A0ABW4WTR0_9HYPH</name>